<organism evidence="23 24">
    <name type="scientific">Massilia arenae</name>
    <dbReference type="NCBI Taxonomy" id="2603288"/>
    <lineage>
        <taxon>Bacteria</taxon>
        <taxon>Pseudomonadati</taxon>
        <taxon>Pseudomonadota</taxon>
        <taxon>Betaproteobacteria</taxon>
        <taxon>Burkholderiales</taxon>
        <taxon>Oxalobacteraceae</taxon>
        <taxon>Telluria group</taxon>
        <taxon>Massilia</taxon>
    </lineage>
</organism>
<evidence type="ECO:0000256" key="15">
    <source>
        <dbReference type="ARBA" id="ARBA00070152"/>
    </source>
</evidence>
<dbReference type="InterPro" id="IPR004358">
    <property type="entry name" value="Sig_transdc_His_kin-like_C"/>
</dbReference>
<feature type="transmembrane region" description="Helical" evidence="18">
    <location>
        <begin position="230"/>
        <end position="251"/>
    </location>
</feature>
<dbReference type="Proteomes" id="UP000321413">
    <property type="component" value="Unassembled WGS sequence"/>
</dbReference>
<evidence type="ECO:0000256" key="17">
    <source>
        <dbReference type="PROSITE-ProRule" id="PRU00169"/>
    </source>
</evidence>
<feature type="transmembrane region" description="Helical" evidence="18">
    <location>
        <begin position="350"/>
        <end position="369"/>
    </location>
</feature>
<dbReference type="RefSeq" id="WP_147935473.1">
    <property type="nucleotide sequence ID" value="NZ_VPFD01000015.1"/>
</dbReference>
<dbReference type="SMART" id="SM00388">
    <property type="entry name" value="HisKA"/>
    <property type="match status" value="1"/>
</dbReference>
<evidence type="ECO:0000256" key="16">
    <source>
        <dbReference type="PROSITE-ProRule" id="PRU00110"/>
    </source>
</evidence>
<dbReference type="CDD" id="cd17546">
    <property type="entry name" value="REC_hyHK_CKI1_RcsC-like"/>
    <property type="match status" value="2"/>
</dbReference>
<comment type="caution">
    <text evidence="23">The sequence shown here is derived from an EMBL/GenBank/DDBJ whole genome shotgun (WGS) entry which is preliminary data.</text>
</comment>
<dbReference type="Pfam" id="PF07695">
    <property type="entry name" value="7TMR-DISM_7TM"/>
    <property type="match status" value="1"/>
</dbReference>
<accession>A0A5C7G0S9</accession>
<keyword evidence="12" id="KW-0843">Virulence</keyword>
<dbReference type="Pfam" id="PF00512">
    <property type="entry name" value="HisKA"/>
    <property type="match status" value="1"/>
</dbReference>
<dbReference type="Gene3D" id="1.10.287.130">
    <property type="match status" value="1"/>
</dbReference>
<dbReference type="SMART" id="SM00387">
    <property type="entry name" value="HATPase_c"/>
    <property type="match status" value="1"/>
</dbReference>
<dbReference type="PROSITE" id="PS50894">
    <property type="entry name" value="HPT"/>
    <property type="match status" value="1"/>
</dbReference>
<keyword evidence="10 18" id="KW-1133">Transmembrane helix</keyword>
<evidence type="ECO:0000259" key="22">
    <source>
        <dbReference type="PROSITE" id="PS50894"/>
    </source>
</evidence>
<dbReference type="GO" id="GO:0000155">
    <property type="term" value="F:phosphorelay sensor kinase activity"/>
    <property type="evidence" value="ECO:0007669"/>
    <property type="project" value="InterPro"/>
</dbReference>
<feature type="transmembrane region" description="Helical" evidence="18">
    <location>
        <begin position="257"/>
        <end position="277"/>
    </location>
</feature>
<evidence type="ECO:0000256" key="10">
    <source>
        <dbReference type="ARBA" id="ARBA00022989"/>
    </source>
</evidence>
<dbReference type="CDD" id="cd00082">
    <property type="entry name" value="HisKA"/>
    <property type="match status" value="1"/>
</dbReference>
<dbReference type="Pfam" id="PF02518">
    <property type="entry name" value="HATPase_c"/>
    <property type="match status" value="1"/>
</dbReference>
<dbReference type="InterPro" id="IPR036097">
    <property type="entry name" value="HisK_dim/P_sf"/>
</dbReference>
<dbReference type="InterPro" id="IPR005467">
    <property type="entry name" value="His_kinase_dom"/>
</dbReference>
<feature type="modified residue" description="Phosphohistidine" evidence="16">
    <location>
        <position position="1024"/>
    </location>
</feature>
<keyword evidence="5 17" id="KW-0597">Phosphoprotein</keyword>
<dbReference type="PROSITE" id="PS50109">
    <property type="entry name" value="HIS_KIN"/>
    <property type="match status" value="1"/>
</dbReference>
<dbReference type="SUPFAM" id="SSF47384">
    <property type="entry name" value="Homodimeric domain of signal transducing histidine kinase"/>
    <property type="match status" value="1"/>
</dbReference>
<proteinExistence type="predicted"/>
<feature type="modified residue" description="4-aspartylphosphate" evidence="17">
    <location>
        <position position="719"/>
    </location>
</feature>
<protein>
    <recommendedName>
        <fullName evidence="15">Virulence sensor protein BvgS</fullName>
        <ecNumber evidence="3">2.7.13.3</ecNumber>
    </recommendedName>
</protein>
<dbReference type="Pfam" id="PF00072">
    <property type="entry name" value="Response_reg"/>
    <property type="match status" value="2"/>
</dbReference>
<comment type="function">
    <text evidence="14">Member of the two-component regulatory system BvgS/BvgA. Phosphorylates BvgA via a four-step phosphorelay in response to environmental signals.</text>
</comment>
<dbReference type="InterPro" id="IPR008207">
    <property type="entry name" value="Sig_transdc_His_kin_Hpt_dom"/>
</dbReference>
<evidence type="ECO:0000256" key="6">
    <source>
        <dbReference type="ARBA" id="ARBA00022692"/>
    </source>
</evidence>
<evidence type="ECO:0000256" key="7">
    <source>
        <dbReference type="ARBA" id="ARBA00022729"/>
    </source>
</evidence>
<keyword evidence="9" id="KW-0067">ATP-binding</keyword>
<evidence type="ECO:0000256" key="8">
    <source>
        <dbReference type="ARBA" id="ARBA00022741"/>
    </source>
</evidence>
<reference evidence="23 24" key="1">
    <citation type="submission" date="2019-08" db="EMBL/GenBank/DDBJ databases">
        <title>Massilia golmudensis sp. nov., isolated from sand in the Qinghai-Tibetan Plateau.</title>
        <authorList>
            <person name="Zhang B."/>
        </authorList>
    </citation>
    <scope>NUCLEOTIDE SEQUENCE [LARGE SCALE GENOMIC DNA]</scope>
    <source>
        <strain evidence="23 24">GEM5</strain>
    </source>
</reference>
<dbReference type="Pfam" id="PF07696">
    <property type="entry name" value="7TMR-DISMED2"/>
    <property type="match status" value="1"/>
</dbReference>
<gene>
    <name evidence="23" type="ORF">FVD38_14550</name>
</gene>
<evidence type="ECO:0000256" key="19">
    <source>
        <dbReference type="SAM" id="SignalP"/>
    </source>
</evidence>
<dbReference type="GO" id="GO:0005886">
    <property type="term" value="C:plasma membrane"/>
    <property type="evidence" value="ECO:0007669"/>
    <property type="project" value="UniProtKB-SubCell"/>
</dbReference>
<evidence type="ECO:0000256" key="5">
    <source>
        <dbReference type="ARBA" id="ARBA00022553"/>
    </source>
</evidence>
<evidence type="ECO:0000256" key="13">
    <source>
        <dbReference type="ARBA" id="ARBA00023136"/>
    </source>
</evidence>
<dbReference type="SUPFAM" id="SSF55874">
    <property type="entry name" value="ATPase domain of HSP90 chaperone/DNA topoisomerase II/histidine kinase"/>
    <property type="match status" value="1"/>
</dbReference>
<comment type="subcellular location">
    <subcellularLocation>
        <location evidence="2">Cell membrane</location>
        <topology evidence="2">Multi-pass membrane protein</topology>
    </subcellularLocation>
</comment>
<evidence type="ECO:0000313" key="24">
    <source>
        <dbReference type="Proteomes" id="UP000321413"/>
    </source>
</evidence>
<feature type="domain" description="HPt" evidence="22">
    <location>
        <begin position="985"/>
        <end position="1082"/>
    </location>
</feature>
<dbReference type="Pfam" id="PF01627">
    <property type="entry name" value="Hpt"/>
    <property type="match status" value="1"/>
</dbReference>
<dbReference type="EMBL" id="VPFD01000015">
    <property type="protein sequence ID" value="TXF99018.1"/>
    <property type="molecule type" value="Genomic_DNA"/>
</dbReference>
<feature type="signal peptide" evidence="19">
    <location>
        <begin position="1"/>
        <end position="35"/>
    </location>
</feature>
<feature type="modified residue" description="4-aspartylphosphate" evidence="17">
    <location>
        <position position="867"/>
    </location>
</feature>
<dbReference type="InterPro" id="IPR036890">
    <property type="entry name" value="HATPase_C_sf"/>
</dbReference>
<dbReference type="EC" id="2.7.13.3" evidence="3"/>
<dbReference type="InterPro" id="IPR011623">
    <property type="entry name" value="7TMR_DISM_rcpt_extracell_dom1"/>
</dbReference>
<name>A0A5C7G0S9_9BURK</name>
<dbReference type="Gene3D" id="2.60.40.2380">
    <property type="match status" value="1"/>
</dbReference>
<dbReference type="Gene3D" id="3.40.50.2300">
    <property type="match status" value="2"/>
</dbReference>
<dbReference type="PANTHER" id="PTHR45339:SF1">
    <property type="entry name" value="HYBRID SIGNAL TRANSDUCTION HISTIDINE KINASE J"/>
    <property type="match status" value="1"/>
</dbReference>
<keyword evidence="8" id="KW-0547">Nucleotide-binding</keyword>
<dbReference type="PANTHER" id="PTHR45339">
    <property type="entry name" value="HYBRID SIGNAL TRANSDUCTION HISTIDINE KINASE J"/>
    <property type="match status" value="1"/>
</dbReference>
<dbReference type="CDD" id="cd16922">
    <property type="entry name" value="HATPase_EvgS-ArcB-TorS-like"/>
    <property type="match status" value="1"/>
</dbReference>
<keyword evidence="13 18" id="KW-0472">Membrane</keyword>
<keyword evidence="24" id="KW-1185">Reference proteome</keyword>
<keyword evidence="6 18" id="KW-0812">Transmembrane</keyword>
<dbReference type="InterPro" id="IPR001789">
    <property type="entry name" value="Sig_transdc_resp-reg_receiver"/>
</dbReference>
<keyword evidence="7 19" id="KW-0732">Signal</keyword>
<dbReference type="InterPro" id="IPR011622">
    <property type="entry name" value="7TMR_DISM_rcpt_extracell_dom2"/>
</dbReference>
<dbReference type="InterPro" id="IPR036641">
    <property type="entry name" value="HPT_dom_sf"/>
</dbReference>
<comment type="catalytic activity">
    <reaction evidence="1">
        <text>ATP + protein L-histidine = ADP + protein N-phospho-L-histidine.</text>
        <dbReference type="EC" id="2.7.13.3"/>
    </reaction>
</comment>
<dbReference type="PRINTS" id="PR00344">
    <property type="entry name" value="BCTRLSENSOR"/>
</dbReference>
<evidence type="ECO:0000256" key="11">
    <source>
        <dbReference type="ARBA" id="ARBA00023012"/>
    </source>
</evidence>
<evidence type="ECO:0000256" key="12">
    <source>
        <dbReference type="ARBA" id="ARBA00023026"/>
    </source>
</evidence>
<dbReference type="InterPro" id="IPR003661">
    <property type="entry name" value="HisK_dim/P_dom"/>
</dbReference>
<dbReference type="SMART" id="SM00448">
    <property type="entry name" value="REC"/>
    <property type="match status" value="2"/>
</dbReference>
<evidence type="ECO:0000313" key="23">
    <source>
        <dbReference type="EMBL" id="TXF99018.1"/>
    </source>
</evidence>
<evidence type="ECO:0000256" key="9">
    <source>
        <dbReference type="ARBA" id="ARBA00022840"/>
    </source>
</evidence>
<dbReference type="FunFam" id="3.30.565.10:FF:000010">
    <property type="entry name" value="Sensor histidine kinase RcsC"/>
    <property type="match status" value="1"/>
</dbReference>
<evidence type="ECO:0000256" key="3">
    <source>
        <dbReference type="ARBA" id="ARBA00012438"/>
    </source>
</evidence>
<feature type="transmembrane region" description="Helical" evidence="18">
    <location>
        <begin position="289"/>
        <end position="311"/>
    </location>
</feature>
<feature type="chain" id="PRO_5023098395" description="Virulence sensor protein BvgS" evidence="19">
    <location>
        <begin position="36"/>
        <end position="1172"/>
    </location>
</feature>
<dbReference type="Gene3D" id="1.20.120.160">
    <property type="entry name" value="HPT domain"/>
    <property type="match status" value="1"/>
</dbReference>
<evidence type="ECO:0000259" key="20">
    <source>
        <dbReference type="PROSITE" id="PS50109"/>
    </source>
</evidence>
<keyword evidence="4" id="KW-1003">Cell membrane</keyword>
<feature type="domain" description="Response regulatory" evidence="21">
    <location>
        <begin position="665"/>
        <end position="791"/>
    </location>
</feature>
<evidence type="ECO:0000256" key="4">
    <source>
        <dbReference type="ARBA" id="ARBA00022475"/>
    </source>
</evidence>
<evidence type="ECO:0000256" key="14">
    <source>
        <dbReference type="ARBA" id="ARBA00058004"/>
    </source>
</evidence>
<dbReference type="Gene3D" id="3.30.565.10">
    <property type="entry name" value="Histidine kinase-like ATPase, C-terminal domain"/>
    <property type="match status" value="1"/>
</dbReference>
<dbReference type="InterPro" id="IPR011006">
    <property type="entry name" value="CheY-like_superfamily"/>
</dbReference>
<evidence type="ECO:0000256" key="18">
    <source>
        <dbReference type="SAM" id="Phobius"/>
    </source>
</evidence>
<sequence>MTPTPSVPHLPAPGAFVRLAMAFILLILCALPAQAAPLQLARDAQVIEAWPAVTVLHDADNRLDAAAALAAPERFEQPRTAYATLGMLPGTTWLRIPVTVPKDATNGWVLQVDYALLDELDVYLARPEGLEKIASLGRMQAPSGESLAGRVPGALLRLIPGTDYTVLLRVRSVGPKILPITFMQPHAVLPNALGEQILQGLLLGLRITLFLYAIGQWITLRDHLFGKYALLAAGVTVYSAAWFGIAGQYVWPGNAWLLEHGAGIASILASCGAYLFVEQSLARPGRDRIFSLLMKTLAGLCVVTALGFGFGLISHRYLVMIVGTLGILPMLLGLPGAFRRARAGDMVGTYFLIGWAGAFACALITAQLINGRLPANFWTMHALVFGSTFDMLVFMRILGLRTKAIREAMLRAEASTRMKSEFLANMSHEIRTPMNAIIGMSRLALMSEPAPALRNYLGKILGASEHLMGIINDILDFSRIEAGKLHLEEVQFDLDELLEHLSSLTAVKAEAKGLELVFRVGPGVPTRLVGDPLRLGQVLINLTGNAVKFTEHGEIVVAVEAEKTVAGRVTLAFSVRDTGIGMTEEAIGRLFQSFSQADNSTTRKYGGTGLGLSISRQLVELMGGDIAVRSAQRKGSCFTFSVPLGIADGQSAAANVRQALLQDVRALVVDDSATARSALSEMLDGLGMRADTAASGEDCLALLARADAAGQPYQVVLMDYLMPGLDGMETISRIRSSAQEHGHDRPPPAILIISACTRETVMGEEGELPVDAFLHKPVGPALLYHSLLQALHPQLGPIEPMEKYLPAMADLPRLDGARILLAEDNANNREVALEFMAAARMQVDVAFNGVEAVRMARAGDYDLVLMDIQMPEMDGLAATREIRLDARLLELPIVAMTAHALASDRALSRLAGMNDHVTKPIDPDLLFCTLLKWIDPARLEGRPAPQGFQPAVQAQAPGHDPASTATLPAVPGIDWRLALDKVDGQHRRLEKRAGSFVREYAAAPRILRDALAAGDHARLQGLAHNLKSSAAYVGAFELAGAASRLEQDLRAGQLERVGIQVPALVAAAESVLAGLAQLAAATLPKPSDPKALAAIVARLEDHLRSDDARAEDALAQLEALLAVSIDPNRYDTALDGVRRAVADIEYAAALAPLAALAAQLDLCHSLSLESSR</sequence>
<dbReference type="SUPFAM" id="SSF52172">
    <property type="entry name" value="CheY-like"/>
    <property type="match status" value="2"/>
</dbReference>
<feature type="domain" description="Response regulatory" evidence="21">
    <location>
        <begin position="818"/>
        <end position="934"/>
    </location>
</feature>
<dbReference type="GO" id="GO:0005524">
    <property type="term" value="F:ATP binding"/>
    <property type="evidence" value="ECO:0007669"/>
    <property type="project" value="UniProtKB-KW"/>
</dbReference>
<evidence type="ECO:0000256" key="2">
    <source>
        <dbReference type="ARBA" id="ARBA00004651"/>
    </source>
</evidence>
<feature type="domain" description="Histidine kinase" evidence="20">
    <location>
        <begin position="425"/>
        <end position="646"/>
    </location>
</feature>
<evidence type="ECO:0000259" key="21">
    <source>
        <dbReference type="PROSITE" id="PS50110"/>
    </source>
</evidence>
<keyword evidence="11" id="KW-0902">Two-component regulatory system</keyword>
<dbReference type="PROSITE" id="PS50110">
    <property type="entry name" value="RESPONSE_REGULATORY"/>
    <property type="match status" value="2"/>
</dbReference>
<dbReference type="AlphaFoldDB" id="A0A5C7G0S9"/>
<evidence type="ECO:0000256" key="1">
    <source>
        <dbReference type="ARBA" id="ARBA00000085"/>
    </source>
</evidence>
<feature type="transmembrane region" description="Helical" evidence="18">
    <location>
        <begin position="317"/>
        <end position="338"/>
    </location>
</feature>
<dbReference type="InterPro" id="IPR003594">
    <property type="entry name" value="HATPase_dom"/>
</dbReference>
<dbReference type="SUPFAM" id="SSF47226">
    <property type="entry name" value="Histidine-containing phosphotransfer domain, HPT domain"/>
    <property type="match status" value="1"/>
</dbReference>